<keyword evidence="2" id="KW-1185">Reference proteome</keyword>
<accession>A0A844GBP4</accession>
<dbReference type="RefSeq" id="WP_230371121.1">
    <property type="nucleotide sequence ID" value="NZ_WLYX01000001.1"/>
</dbReference>
<dbReference type="AlphaFoldDB" id="A0A844GBP4"/>
<sequence>MWGTPFQVARNGKGTAIIGQAAQERVVDCSLQYRYPRLHEYRRTYTGLWV</sequence>
<protein>
    <submittedName>
        <fullName evidence="1">Uncharacterized protein</fullName>
    </submittedName>
</protein>
<organism evidence="1 2">
    <name type="scientific">Paludibacterium denitrificans</name>
    <dbReference type="NCBI Taxonomy" id="2675226"/>
    <lineage>
        <taxon>Bacteria</taxon>
        <taxon>Pseudomonadati</taxon>
        <taxon>Pseudomonadota</taxon>
        <taxon>Betaproteobacteria</taxon>
        <taxon>Neisseriales</taxon>
        <taxon>Chromobacteriaceae</taxon>
        <taxon>Paludibacterium</taxon>
    </lineage>
</organism>
<proteinExistence type="predicted"/>
<comment type="caution">
    <text evidence="1">The sequence shown here is derived from an EMBL/GenBank/DDBJ whole genome shotgun (WGS) entry which is preliminary data.</text>
</comment>
<dbReference type="EMBL" id="WLYX01000001">
    <property type="protein sequence ID" value="MTD33936.1"/>
    <property type="molecule type" value="Genomic_DNA"/>
</dbReference>
<name>A0A844GBP4_9NEIS</name>
<evidence type="ECO:0000313" key="1">
    <source>
        <dbReference type="EMBL" id="MTD33936.1"/>
    </source>
</evidence>
<gene>
    <name evidence="1" type="ORF">GKE73_15940</name>
</gene>
<evidence type="ECO:0000313" key="2">
    <source>
        <dbReference type="Proteomes" id="UP000446658"/>
    </source>
</evidence>
<reference evidence="1 2" key="1">
    <citation type="submission" date="2019-11" db="EMBL/GenBank/DDBJ databases">
        <title>Draft genome sequence of Paludibacterium sp. dN18-1.</title>
        <authorList>
            <person name="Im W.-T."/>
        </authorList>
    </citation>
    <scope>NUCLEOTIDE SEQUENCE [LARGE SCALE GENOMIC DNA]</scope>
    <source>
        <strain evidence="2">dN 18-1</strain>
    </source>
</reference>
<dbReference type="Proteomes" id="UP000446658">
    <property type="component" value="Unassembled WGS sequence"/>
</dbReference>